<sequence length="135" mass="14343">MSGQKTKKTVEAQGHWIEWATGLISGLLVIAMIGIVALDALTASDAAPDLKVTIINQRPTSGGTQVSFIVSNLGKRSAAGVPVTGLLSREGRVVERREVIFDYVPAQSQEEGALIFSENPDGAQLELHASGYRDP</sequence>
<dbReference type="InterPro" id="IPR013417">
    <property type="entry name" value="CHP02588"/>
</dbReference>
<keyword evidence="1" id="KW-0472">Membrane</keyword>
<evidence type="ECO:0000313" key="2">
    <source>
        <dbReference type="EMBL" id="OQP83254.1"/>
    </source>
</evidence>
<protein>
    <submittedName>
        <fullName evidence="2">TIGR02588 family protein</fullName>
    </submittedName>
</protein>
<feature type="transmembrane region" description="Helical" evidence="1">
    <location>
        <begin position="20"/>
        <end position="41"/>
    </location>
</feature>
<keyword evidence="1" id="KW-0812">Transmembrane</keyword>
<dbReference type="EMBL" id="MSPX01000040">
    <property type="protein sequence ID" value="OQP83254.1"/>
    <property type="molecule type" value="Genomic_DNA"/>
</dbReference>
<evidence type="ECO:0000313" key="3">
    <source>
        <dbReference type="Proteomes" id="UP000192652"/>
    </source>
</evidence>
<name>A0ABX3P7R6_9HYPH</name>
<dbReference type="Proteomes" id="UP000192652">
    <property type="component" value="Unassembled WGS sequence"/>
</dbReference>
<dbReference type="NCBIfam" id="TIGR02588">
    <property type="entry name" value="TIGR02588 family protein"/>
    <property type="match status" value="1"/>
</dbReference>
<gene>
    <name evidence="2" type="ORF">BTR14_22615</name>
</gene>
<evidence type="ECO:0000256" key="1">
    <source>
        <dbReference type="SAM" id="Phobius"/>
    </source>
</evidence>
<keyword evidence="3" id="KW-1185">Reference proteome</keyword>
<proteinExistence type="predicted"/>
<reference evidence="2 3" key="1">
    <citation type="journal article" date="2017" name="Antonie Van Leeuwenhoek">
        <title>Rhizobium rhizosphaerae sp. nov., a novel species isolated from rice rhizosphere.</title>
        <authorList>
            <person name="Zhao J.J."/>
            <person name="Zhang J."/>
            <person name="Zhang R.J."/>
            <person name="Zhang C.W."/>
            <person name="Yin H.Q."/>
            <person name="Zhang X.X."/>
        </authorList>
    </citation>
    <scope>NUCLEOTIDE SEQUENCE [LARGE SCALE GENOMIC DNA]</scope>
    <source>
        <strain evidence="2 3">RD15</strain>
    </source>
</reference>
<keyword evidence="1" id="KW-1133">Transmembrane helix</keyword>
<accession>A0ABX3P7R6</accession>
<comment type="caution">
    <text evidence="2">The sequence shown here is derived from an EMBL/GenBank/DDBJ whole genome shotgun (WGS) entry which is preliminary data.</text>
</comment>
<dbReference type="RefSeq" id="WP_139790755.1">
    <property type="nucleotide sequence ID" value="NZ_MSPX01000040.1"/>
</dbReference>
<organism evidence="2 3">
    <name type="scientific">Xaviernesmea rhizosphaerae</name>
    <dbReference type="NCBI Taxonomy" id="1672749"/>
    <lineage>
        <taxon>Bacteria</taxon>
        <taxon>Pseudomonadati</taxon>
        <taxon>Pseudomonadota</taxon>
        <taxon>Alphaproteobacteria</taxon>
        <taxon>Hyphomicrobiales</taxon>
        <taxon>Rhizobiaceae</taxon>
        <taxon>Rhizobium/Agrobacterium group</taxon>
        <taxon>Xaviernesmea</taxon>
    </lineage>
</organism>